<dbReference type="eggNOG" id="COG2199">
    <property type="taxonomic scope" value="Bacteria"/>
</dbReference>
<evidence type="ECO:0000313" key="3">
    <source>
        <dbReference type="EMBL" id="ACU54392.1"/>
    </source>
</evidence>
<gene>
    <name evidence="3" type="ordered locus">Afer_1469</name>
</gene>
<dbReference type="SMART" id="SM00267">
    <property type="entry name" value="GGDEF"/>
    <property type="match status" value="1"/>
</dbReference>
<dbReference type="EMBL" id="CP001631">
    <property type="protein sequence ID" value="ACU54392.1"/>
    <property type="molecule type" value="Genomic_DNA"/>
</dbReference>
<dbReference type="Proteomes" id="UP000000771">
    <property type="component" value="Chromosome"/>
</dbReference>
<protein>
    <submittedName>
        <fullName evidence="3">Diguanylate cyclase/phosphodiesterase</fullName>
    </submittedName>
</protein>
<dbReference type="InterPro" id="IPR035919">
    <property type="entry name" value="EAL_sf"/>
</dbReference>
<dbReference type="InterPro" id="IPR043128">
    <property type="entry name" value="Rev_trsase/Diguanyl_cyclase"/>
</dbReference>
<accession>C7M084</accession>
<dbReference type="HOGENOM" id="CLU_349398_0_0_11"/>
<evidence type="ECO:0000313" key="4">
    <source>
        <dbReference type="Proteomes" id="UP000000771"/>
    </source>
</evidence>
<sequence>MTRPELPAPPSPGERQGELYGAISRVLAAPSSPHGVLDQLLGVLSAALGVPCAVLGVHQGFSRLRVVRGPTAMGGLVGLEWAALAAVADGTVVEVGVDAASFWVLALGERLFLAGAAEGVDPAGLALVERLAPAVRIAAASFMADHERRRADRLRRALRIGERVSDQSREDRLRLLGRAGASVLGASQVVVSEVAGRSLVVRAAAGTGDFGLLEELDVGAGVAGWVLRNQLSVLVGSAEAGVGVPSEAVRAIRGVVSAESALVVPLVGADGPVGVLAALDAVPYRFDVGDVLALERLARLVALWDVRDRGRLLGAHLGAEEHLPLANSLGMSIVLETEQRRIEIATAAARDPEWVIDLGLDRCLVVAGSAAVRRAATDALRESADRDPLTGVWHRQAFLARASERLEAEGPRSGAYVLLIDLDQLWDVNEREGIAAGDRYLVRAVTGVLEALGPEAVVGRIGGDEFAALIVGTTSSRDFGTIRRDMLEVLGARGVAVSLGAASIQDGDVLAAVQRAERDLVADLERRGVARVERVTAPLEPADIALAPELVRALEGDREAGTFGVVFQPVVELATGQIAGVEALARWEHPRLGTVLPGRFLPIAVHLRLVERVDELVRALALRQVVELERTGVARGLRVSFNLSAESARRRGIASRLIELVERSGIAANQVVVELTESEIAASALEQLRRTLEALAGAGIKVALDDFGVGTSSFRHLATLAVHEVKIDRSFVANVGTKNGSSMLDGLVSLARRLGVELVAEGVQDASTAARLLELGVPKAQGFYFFRPLSPGGLARVLRQRRRALR</sequence>
<dbReference type="NCBIfam" id="TIGR00254">
    <property type="entry name" value="GGDEF"/>
    <property type="match status" value="1"/>
</dbReference>
<dbReference type="SUPFAM" id="SSF55073">
    <property type="entry name" value="Nucleotide cyclase"/>
    <property type="match status" value="1"/>
</dbReference>
<dbReference type="PANTHER" id="PTHR33121:SF70">
    <property type="entry name" value="SIGNALING PROTEIN YKOW"/>
    <property type="match status" value="1"/>
</dbReference>
<dbReference type="SUPFAM" id="SSF141868">
    <property type="entry name" value="EAL domain-like"/>
    <property type="match status" value="1"/>
</dbReference>
<evidence type="ECO:0000259" key="1">
    <source>
        <dbReference type="PROSITE" id="PS50883"/>
    </source>
</evidence>
<dbReference type="InterPro" id="IPR000160">
    <property type="entry name" value="GGDEF_dom"/>
</dbReference>
<dbReference type="SUPFAM" id="SSF55781">
    <property type="entry name" value="GAF domain-like"/>
    <property type="match status" value="1"/>
</dbReference>
<dbReference type="Gene3D" id="3.20.20.450">
    <property type="entry name" value="EAL domain"/>
    <property type="match status" value="1"/>
</dbReference>
<evidence type="ECO:0000259" key="2">
    <source>
        <dbReference type="PROSITE" id="PS50887"/>
    </source>
</evidence>
<dbReference type="eggNOG" id="COG2200">
    <property type="taxonomic scope" value="Bacteria"/>
</dbReference>
<dbReference type="PROSITE" id="PS50887">
    <property type="entry name" value="GGDEF"/>
    <property type="match status" value="1"/>
</dbReference>
<dbReference type="InterPro" id="IPR029787">
    <property type="entry name" value="Nucleotide_cyclase"/>
</dbReference>
<dbReference type="eggNOG" id="COG2203">
    <property type="taxonomic scope" value="Bacteria"/>
</dbReference>
<dbReference type="CDD" id="cd01948">
    <property type="entry name" value="EAL"/>
    <property type="match status" value="1"/>
</dbReference>
<dbReference type="STRING" id="525909.Afer_1469"/>
<dbReference type="Pfam" id="PF00990">
    <property type="entry name" value="GGDEF"/>
    <property type="match status" value="1"/>
</dbReference>
<dbReference type="SMART" id="SM00052">
    <property type="entry name" value="EAL"/>
    <property type="match status" value="1"/>
</dbReference>
<proteinExistence type="predicted"/>
<dbReference type="PROSITE" id="PS50883">
    <property type="entry name" value="EAL"/>
    <property type="match status" value="1"/>
</dbReference>
<dbReference type="PANTHER" id="PTHR33121">
    <property type="entry name" value="CYCLIC DI-GMP PHOSPHODIESTERASE PDEF"/>
    <property type="match status" value="1"/>
</dbReference>
<dbReference type="Gene3D" id="3.30.70.270">
    <property type="match status" value="1"/>
</dbReference>
<dbReference type="Gene3D" id="3.30.450.40">
    <property type="match status" value="1"/>
</dbReference>
<feature type="domain" description="EAL" evidence="1">
    <location>
        <begin position="543"/>
        <end position="802"/>
    </location>
</feature>
<name>C7M084_ACIFD</name>
<reference evidence="3 4" key="1">
    <citation type="journal article" date="2009" name="Stand. Genomic Sci.">
        <title>Complete genome sequence of Acidimicrobium ferrooxidans type strain (ICP).</title>
        <authorList>
            <person name="Clum A."/>
            <person name="Nolan M."/>
            <person name="Lang E."/>
            <person name="Glavina Del Rio T."/>
            <person name="Tice H."/>
            <person name="Copeland A."/>
            <person name="Cheng J.F."/>
            <person name="Lucas S."/>
            <person name="Chen F."/>
            <person name="Bruce D."/>
            <person name="Goodwin L."/>
            <person name="Pitluck S."/>
            <person name="Ivanova N."/>
            <person name="Mavrommatis K."/>
            <person name="Mikhailova N."/>
            <person name="Pati A."/>
            <person name="Chen A."/>
            <person name="Palaniappan K."/>
            <person name="Goker M."/>
            <person name="Spring S."/>
            <person name="Land M."/>
            <person name="Hauser L."/>
            <person name="Chang Y.J."/>
            <person name="Jeffries C.C."/>
            <person name="Chain P."/>
            <person name="Bristow J."/>
            <person name="Eisen J.A."/>
            <person name="Markowitz V."/>
            <person name="Hugenholtz P."/>
            <person name="Kyrpides N.C."/>
            <person name="Klenk H.P."/>
            <person name="Lapidus A."/>
        </authorList>
    </citation>
    <scope>NUCLEOTIDE SEQUENCE [LARGE SCALE GENOMIC DNA]</scope>
    <source>
        <strain evidence="4">DSM 10331 / JCM 15462 / NBRC 103882 / ICP</strain>
    </source>
</reference>
<keyword evidence="4" id="KW-1185">Reference proteome</keyword>
<dbReference type="GO" id="GO:0071111">
    <property type="term" value="F:cyclic-guanylate-specific phosphodiesterase activity"/>
    <property type="evidence" value="ECO:0007669"/>
    <property type="project" value="InterPro"/>
</dbReference>
<dbReference type="InterPro" id="IPR050706">
    <property type="entry name" value="Cyclic-di-GMP_PDE-like"/>
</dbReference>
<organism evidence="3 4">
    <name type="scientific">Acidimicrobium ferrooxidans (strain DSM 10331 / JCM 15462 / NBRC 103882 / ICP)</name>
    <dbReference type="NCBI Taxonomy" id="525909"/>
    <lineage>
        <taxon>Bacteria</taxon>
        <taxon>Bacillati</taxon>
        <taxon>Actinomycetota</taxon>
        <taxon>Acidimicrobiia</taxon>
        <taxon>Acidimicrobiales</taxon>
        <taxon>Acidimicrobiaceae</taxon>
        <taxon>Acidimicrobium</taxon>
    </lineage>
</organism>
<feature type="domain" description="GGDEF" evidence="2">
    <location>
        <begin position="413"/>
        <end position="537"/>
    </location>
</feature>
<dbReference type="AlphaFoldDB" id="C7M084"/>
<dbReference type="Pfam" id="PF00563">
    <property type="entry name" value="EAL"/>
    <property type="match status" value="1"/>
</dbReference>
<dbReference type="InterPro" id="IPR001633">
    <property type="entry name" value="EAL_dom"/>
</dbReference>
<dbReference type="InterPro" id="IPR029016">
    <property type="entry name" value="GAF-like_dom_sf"/>
</dbReference>
<dbReference type="KEGG" id="afo:Afer_1469"/>